<name>A0ABT4D4V3_9CLOT</name>
<protein>
    <submittedName>
        <fullName evidence="2">SMI1/KNR4 family protein</fullName>
    </submittedName>
</protein>
<accession>A0ABT4D4V3</accession>
<keyword evidence="3" id="KW-1185">Reference proteome</keyword>
<dbReference type="Proteomes" id="UP001078443">
    <property type="component" value="Unassembled WGS sequence"/>
</dbReference>
<evidence type="ECO:0000313" key="3">
    <source>
        <dbReference type="Proteomes" id="UP001078443"/>
    </source>
</evidence>
<dbReference type="SMART" id="SM00860">
    <property type="entry name" value="SMI1_KNR4"/>
    <property type="match status" value="1"/>
</dbReference>
<reference evidence="2" key="1">
    <citation type="submission" date="2022-12" db="EMBL/GenBank/DDBJ databases">
        <authorList>
            <person name="Wang J."/>
        </authorList>
    </citation>
    <scope>NUCLEOTIDE SEQUENCE</scope>
    <source>
        <strain evidence="2">HY-45-18</strain>
    </source>
</reference>
<dbReference type="RefSeq" id="WP_268041554.1">
    <property type="nucleotide sequence ID" value="NZ_JAPQER010000006.1"/>
</dbReference>
<proteinExistence type="predicted"/>
<sequence>MGKLEWDFTSKKISQETINRVQEKLGVKFPEDYLKCVKENNGGYPSLNLFDFTKKEGAVIKVLLSFDLNEYENILEVYKWVKDSLPSKVYPFAADPFGNYICFDYRTNKEEPIIVFWDNKEANSENCIVYICDTFTKFLLKLY</sequence>
<dbReference type="Pfam" id="PF09346">
    <property type="entry name" value="SMI1_KNR4"/>
    <property type="match status" value="1"/>
</dbReference>
<gene>
    <name evidence="2" type="ORF">OW763_12860</name>
</gene>
<evidence type="ECO:0000259" key="1">
    <source>
        <dbReference type="SMART" id="SM00860"/>
    </source>
</evidence>
<dbReference type="InterPro" id="IPR037883">
    <property type="entry name" value="Knr4/Smi1-like_sf"/>
</dbReference>
<evidence type="ECO:0000313" key="2">
    <source>
        <dbReference type="EMBL" id="MCY6485230.1"/>
    </source>
</evidence>
<organism evidence="2 3">
    <name type="scientific">Clostridium aestuarii</name>
    <dbReference type="NCBI Taxonomy" id="338193"/>
    <lineage>
        <taxon>Bacteria</taxon>
        <taxon>Bacillati</taxon>
        <taxon>Bacillota</taxon>
        <taxon>Clostridia</taxon>
        <taxon>Eubacteriales</taxon>
        <taxon>Clostridiaceae</taxon>
        <taxon>Clostridium</taxon>
    </lineage>
</organism>
<dbReference type="SUPFAM" id="SSF160631">
    <property type="entry name" value="SMI1/KNR4-like"/>
    <property type="match status" value="1"/>
</dbReference>
<dbReference type="Gene3D" id="3.40.1580.10">
    <property type="entry name" value="SMI1/KNR4-like"/>
    <property type="match status" value="1"/>
</dbReference>
<comment type="caution">
    <text evidence="2">The sequence shown here is derived from an EMBL/GenBank/DDBJ whole genome shotgun (WGS) entry which is preliminary data.</text>
</comment>
<dbReference type="InterPro" id="IPR018958">
    <property type="entry name" value="Knr4/Smi1-like_dom"/>
</dbReference>
<dbReference type="EMBL" id="JAPQER010000006">
    <property type="protein sequence ID" value="MCY6485230.1"/>
    <property type="molecule type" value="Genomic_DNA"/>
</dbReference>
<feature type="domain" description="Knr4/Smi1-like" evidence="1">
    <location>
        <begin position="12"/>
        <end position="141"/>
    </location>
</feature>